<dbReference type="STRING" id="411463.EUBVEN_01691"/>
<dbReference type="EMBL" id="AAVL02000035">
    <property type="protein sequence ID" value="EDM50911.1"/>
    <property type="molecule type" value="Genomic_DNA"/>
</dbReference>
<dbReference type="Proteomes" id="UP000006000">
    <property type="component" value="Unassembled WGS sequence"/>
</dbReference>
<dbReference type="SUPFAM" id="SSF55729">
    <property type="entry name" value="Acyl-CoA N-acyltransferases (Nat)"/>
    <property type="match status" value="1"/>
</dbReference>
<name>A5Z7K4_9FIRM</name>
<evidence type="ECO:0008006" key="3">
    <source>
        <dbReference type="Google" id="ProtNLM"/>
    </source>
</evidence>
<dbReference type="InterPro" id="IPR016181">
    <property type="entry name" value="Acyl_CoA_acyltransferase"/>
</dbReference>
<comment type="caution">
    <text evidence="1">The sequence shown here is derived from an EMBL/GenBank/DDBJ whole genome shotgun (WGS) entry which is preliminary data.</text>
</comment>
<evidence type="ECO:0000313" key="2">
    <source>
        <dbReference type="Proteomes" id="UP000006000"/>
    </source>
</evidence>
<dbReference type="HOGENOM" id="CLU_2368656_0_0_9"/>
<sequence length="95" mass="11407">MVRQYSDNDIDAVMQIWLDTNIQAHHFIPSDYWRANCNMVREMLPHAETYVHEDDYTKQIACISVSWGHITQLYQLFHCYNFLFHIKSSFSIIIH</sequence>
<proteinExistence type="predicted"/>
<protein>
    <recommendedName>
        <fullName evidence="3">Acetyltransferase, GNAT family</fullName>
    </recommendedName>
</protein>
<reference evidence="1 2" key="2">
    <citation type="submission" date="2007-04" db="EMBL/GenBank/DDBJ databases">
        <title>Draft genome sequence of Eubacterium ventriosum (ATCC 27560).</title>
        <authorList>
            <person name="Sudarsanam P."/>
            <person name="Ley R."/>
            <person name="Guruge J."/>
            <person name="Turnbaugh P.J."/>
            <person name="Mahowald M."/>
            <person name="Liep D."/>
            <person name="Gordon J."/>
        </authorList>
    </citation>
    <scope>NUCLEOTIDE SEQUENCE [LARGE SCALE GENOMIC DNA]</scope>
    <source>
        <strain evidence="1 2">ATCC 27560</strain>
    </source>
</reference>
<organism evidence="1 2">
    <name type="scientific">Eubacterium ventriosum ATCC 27560</name>
    <dbReference type="NCBI Taxonomy" id="411463"/>
    <lineage>
        <taxon>Bacteria</taxon>
        <taxon>Bacillati</taxon>
        <taxon>Bacillota</taxon>
        <taxon>Clostridia</taxon>
        <taxon>Eubacteriales</taxon>
        <taxon>Eubacteriaceae</taxon>
        <taxon>Eubacterium</taxon>
    </lineage>
</organism>
<dbReference type="Gene3D" id="3.40.630.30">
    <property type="match status" value="1"/>
</dbReference>
<dbReference type="eggNOG" id="COG0456">
    <property type="taxonomic scope" value="Bacteria"/>
</dbReference>
<reference evidence="1 2" key="1">
    <citation type="submission" date="2007-03" db="EMBL/GenBank/DDBJ databases">
        <authorList>
            <person name="Fulton L."/>
            <person name="Clifton S."/>
            <person name="Fulton B."/>
            <person name="Xu J."/>
            <person name="Minx P."/>
            <person name="Pepin K.H."/>
            <person name="Johnson M."/>
            <person name="Thiruvilangam P."/>
            <person name="Bhonagiri V."/>
            <person name="Nash W.E."/>
            <person name="Mardis E.R."/>
            <person name="Wilson R.K."/>
        </authorList>
    </citation>
    <scope>NUCLEOTIDE SEQUENCE [LARGE SCALE GENOMIC DNA]</scope>
    <source>
        <strain evidence="1 2">ATCC 27560</strain>
    </source>
</reference>
<accession>A5Z7K4</accession>
<gene>
    <name evidence="1" type="ORF">EUBVEN_01691</name>
</gene>
<evidence type="ECO:0000313" key="1">
    <source>
        <dbReference type="EMBL" id="EDM50911.1"/>
    </source>
</evidence>
<dbReference type="AlphaFoldDB" id="A5Z7K4"/>